<dbReference type="AlphaFoldDB" id="A0A2Z7B2V3"/>
<reference evidence="2 3" key="1">
    <citation type="journal article" date="2015" name="Proc. Natl. Acad. Sci. U.S.A.">
        <title>The resurrection genome of Boea hygrometrica: A blueprint for survival of dehydration.</title>
        <authorList>
            <person name="Xiao L."/>
            <person name="Yang G."/>
            <person name="Zhang L."/>
            <person name="Yang X."/>
            <person name="Zhao S."/>
            <person name="Ji Z."/>
            <person name="Zhou Q."/>
            <person name="Hu M."/>
            <person name="Wang Y."/>
            <person name="Chen M."/>
            <person name="Xu Y."/>
            <person name="Jin H."/>
            <person name="Xiao X."/>
            <person name="Hu G."/>
            <person name="Bao F."/>
            <person name="Hu Y."/>
            <person name="Wan P."/>
            <person name="Li L."/>
            <person name="Deng X."/>
            <person name="Kuang T."/>
            <person name="Xiang C."/>
            <person name="Zhu J.K."/>
            <person name="Oliver M.J."/>
            <person name="He Y."/>
        </authorList>
    </citation>
    <scope>NUCLEOTIDE SEQUENCE [LARGE SCALE GENOMIC DNA]</scope>
    <source>
        <strain evidence="3">cv. XS01</strain>
    </source>
</reference>
<name>A0A2Z7B2V3_9LAMI</name>
<sequence length="255" mass="28134">MRLALGSDVEIFPQVLVLRVKRCRLDKLQRRRFGERLRERSVLRAPGSDQFHEEIGTSTVGGCRPPNPVHDWILDSFVGIQLAVGSQHLRLRNHIFGLTHRIMVKRLATSPHDPLGSTDSACKNQLVMTDEAIGIPVRTGLGGRHSQPLKCRFPREIGVLIVLGSKFYIFRCTRGAGSESVAAPTKTSSTLARDFSHYYLLRQHRISTHKGERSLPGAAHCPCTSGTGDQSPPSLSSDLTCPPASALVRPRTTPY</sequence>
<protein>
    <submittedName>
        <fullName evidence="2">Uncharacterized protein</fullName>
    </submittedName>
</protein>
<evidence type="ECO:0000256" key="1">
    <source>
        <dbReference type="SAM" id="MobiDB-lite"/>
    </source>
</evidence>
<proteinExistence type="predicted"/>
<dbReference type="Proteomes" id="UP000250235">
    <property type="component" value="Unassembled WGS sequence"/>
</dbReference>
<accession>A0A2Z7B2V3</accession>
<evidence type="ECO:0000313" key="3">
    <source>
        <dbReference type="Proteomes" id="UP000250235"/>
    </source>
</evidence>
<feature type="region of interest" description="Disordered" evidence="1">
    <location>
        <begin position="223"/>
        <end position="243"/>
    </location>
</feature>
<keyword evidence="3" id="KW-1185">Reference proteome</keyword>
<organism evidence="2 3">
    <name type="scientific">Dorcoceras hygrometricum</name>
    <dbReference type="NCBI Taxonomy" id="472368"/>
    <lineage>
        <taxon>Eukaryota</taxon>
        <taxon>Viridiplantae</taxon>
        <taxon>Streptophyta</taxon>
        <taxon>Embryophyta</taxon>
        <taxon>Tracheophyta</taxon>
        <taxon>Spermatophyta</taxon>
        <taxon>Magnoliopsida</taxon>
        <taxon>eudicotyledons</taxon>
        <taxon>Gunneridae</taxon>
        <taxon>Pentapetalae</taxon>
        <taxon>asterids</taxon>
        <taxon>lamiids</taxon>
        <taxon>Lamiales</taxon>
        <taxon>Gesneriaceae</taxon>
        <taxon>Didymocarpoideae</taxon>
        <taxon>Trichosporeae</taxon>
        <taxon>Loxocarpinae</taxon>
        <taxon>Dorcoceras</taxon>
    </lineage>
</organism>
<dbReference type="EMBL" id="KV011821">
    <property type="protein sequence ID" value="KZV25857.1"/>
    <property type="molecule type" value="Genomic_DNA"/>
</dbReference>
<feature type="compositionally biased region" description="Polar residues" evidence="1">
    <location>
        <begin position="224"/>
        <end position="239"/>
    </location>
</feature>
<evidence type="ECO:0000313" key="2">
    <source>
        <dbReference type="EMBL" id="KZV25857.1"/>
    </source>
</evidence>
<gene>
    <name evidence="2" type="ORF">F511_25844</name>
</gene>